<comment type="caution">
    <text evidence="2">The sequence shown here is derived from an EMBL/GenBank/DDBJ whole genome shotgun (WGS) entry which is preliminary data.</text>
</comment>
<dbReference type="Proteomes" id="UP001501285">
    <property type="component" value="Unassembled WGS sequence"/>
</dbReference>
<sequence>MRAHLVLVHGSRLASSQWAPQVALLQGQVDLSLVDLPGHGVRAGEDFTLDGCVQAIDESVRGVLPSTPVVLVGHSLGGYAAMAYAAAHPDALDGLVLAGASATPTGPGAAVYRGVAALTDRIGPERMTRLNDRILRRLYPAERIEPVIAGGYFFAPTAAAWREVMTHCRPSMLERLSCPVLLLNGQFDQLRVGVRDYLRACPTAREEVIRRASHLSNLDQPKAFADALLRFTREVLDSAPGSSSGRIGR</sequence>
<dbReference type="RefSeq" id="WP_343992918.1">
    <property type="nucleotide sequence ID" value="NZ_BAAANB010000021.1"/>
</dbReference>
<name>A0ABP5G2S2_9MICO</name>
<keyword evidence="3" id="KW-1185">Reference proteome</keyword>
<proteinExistence type="predicted"/>
<evidence type="ECO:0000313" key="2">
    <source>
        <dbReference type="EMBL" id="GAA2037051.1"/>
    </source>
</evidence>
<dbReference type="SUPFAM" id="SSF53474">
    <property type="entry name" value="alpha/beta-Hydrolases"/>
    <property type="match status" value="1"/>
</dbReference>
<gene>
    <name evidence="2" type="ORF">GCM10009740_30830</name>
</gene>
<keyword evidence="2" id="KW-0378">Hydrolase</keyword>
<dbReference type="PANTHER" id="PTHR43798">
    <property type="entry name" value="MONOACYLGLYCEROL LIPASE"/>
    <property type="match status" value="1"/>
</dbReference>
<evidence type="ECO:0000259" key="1">
    <source>
        <dbReference type="Pfam" id="PF12697"/>
    </source>
</evidence>
<feature type="domain" description="AB hydrolase-1" evidence="1">
    <location>
        <begin position="5"/>
        <end position="227"/>
    </location>
</feature>
<accession>A0ABP5G2S2</accession>
<reference evidence="3" key="1">
    <citation type="journal article" date="2019" name="Int. J. Syst. Evol. Microbiol.">
        <title>The Global Catalogue of Microorganisms (GCM) 10K type strain sequencing project: providing services to taxonomists for standard genome sequencing and annotation.</title>
        <authorList>
            <consortium name="The Broad Institute Genomics Platform"/>
            <consortium name="The Broad Institute Genome Sequencing Center for Infectious Disease"/>
            <person name="Wu L."/>
            <person name="Ma J."/>
        </authorList>
    </citation>
    <scope>NUCLEOTIDE SEQUENCE [LARGE SCALE GENOMIC DNA]</scope>
    <source>
        <strain evidence="3">JCM 14283</strain>
    </source>
</reference>
<dbReference type="InterPro" id="IPR029058">
    <property type="entry name" value="AB_hydrolase_fold"/>
</dbReference>
<dbReference type="Pfam" id="PF12697">
    <property type="entry name" value="Abhydrolase_6"/>
    <property type="match status" value="1"/>
</dbReference>
<dbReference type="InterPro" id="IPR050266">
    <property type="entry name" value="AB_hydrolase_sf"/>
</dbReference>
<evidence type="ECO:0000313" key="3">
    <source>
        <dbReference type="Proteomes" id="UP001501285"/>
    </source>
</evidence>
<organism evidence="2 3">
    <name type="scientific">Terrabacter terrae</name>
    <dbReference type="NCBI Taxonomy" id="318434"/>
    <lineage>
        <taxon>Bacteria</taxon>
        <taxon>Bacillati</taxon>
        <taxon>Actinomycetota</taxon>
        <taxon>Actinomycetes</taxon>
        <taxon>Micrococcales</taxon>
        <taxon>Intrasporangiaceae</taxon>
        <taxon>Terrabacter</taxon>
    </lineage>
</organism>
<dbReference type="InterPro" id="IPR000073">
    <property type="entry name" value="AB_hydrolase_1"/>
</dbReference>
<protein>
    <submittedName>
        <fullName evidence="2">Alpha/beta hydrolase</fullName>
    </submittedName>
</protein>
<dbReference type="EMBL" id="BAAANB010000021">
    <property type="protein sequence ID" value="GAA2037051.1"/>
    <property type="molecule type" value="Genomic_DNA"/>
</dbReference>
<dbReference type="GO" id="GO:0016787">
    <property type="term" value="F:hydrolase activity"/>
    <property type="evidence" value="ECO:0007669"/>
    <property type="project" value="UniProtKB-KW"/>
</dbReference>
<dbReference type="Gene3D" id="3.40.50.1820">
    <property type="entry name" value="alpha/beta hydrolase"/>
    <property type="match status" value="1"/>
</dbReference>